<dbReference type="PROSITE" id="PS51352">
    <property type="entry name" value="THIOREDOXIN_2"/>
    <property type="match status" value="1"/>
</dbReference>
<comment type="caution">
    <text evidence="2">The sequence shown here is derived from an EMBL/GenBank/DDBJ whole genome shotgun (WGS) entry which is preliminary data.</text>
</comment>
<evidence type="ECO:0000259" key="1">
    <source>
        <dbReference type="PROSITE" id="PS51352"/>
    </source>
</evidence>
<proteinExistence type="predicted"/>
<dbReference type="Proteomes" id="UP000634476">
    <property type="component" value="Unassembled WGS sequence"/>
</dbReference>
<feature type="domain" description="Thioredoxin" evidence="1">
    <location>
        <begin position="23"/>
        <end position="157"/>
    </location>
</feature>
<keyword evidence="3" id="KW-1185">Reference proteome</keyword>
<protein>
    <recommendedName>
        <fullName evidence="1">Thioredoxin domain-containing protein</fullName>
    </recommendedName>
</protein>
<organism evidence="2 3">
    <name type="scientific">Planobispora takensis</name>
    <dbReference type="NCBI Taxonomy" id="1367882"/>
    <lineage>
        <taxon>Bacteria</taxon>
        <taxon>Bacillati</taxon>
        <taxon>Actinomycetota</taxon>
        <taxon>Actinomycetes</taxon>
        <taxon>Streptosporangiales</taxon>
        <taxon>Streptosporangiaceae</taxon>
        <taxon>Planobispora</taxon>
    </lineage>
</organism>
<evidence type="ECO:0000313" key="3">
    <source>
        <dbReference type="Proteomes" id="UP000634476"/>
    </source>
</evidence>
<dbReference type="EMBL" id="BOOK01000002">
    <property type="protein sequence ID" value="GIH98414.1"/>
    <property type="molecule type" value="Genomic_DNA"/>
</dbReference>
<dbReference type="InterPro" id="IPR036249">
    <property type="entry name" value="Thioredoxin-like_sf"/>
</dbReference>
<gene>
    <name evidence="2" type="ORF">Pta02_04230</name>
</gene>
<dbReference type="Gene3D" id="3.40.30.10">
    <property type="entry name" value="Glutaredoxin"/>
    <property type="match status" value="1"/>
</dbReference>
<accession>A0A8J3SS97</accession>
<dbReference type="RefSeq" id="WP_203872916.1">
    <property type="nucleotide sequence ID" value="NZ_BOOK01000002.1"/>
</dbReference>
<sequence length="163" mass="17194">MEPTTAALVILFVLVALLAAAGAGLLRRVKELELATYNGVGVQLPQESLSIRRPGATTLVAKINRRCPVCDDVVENIARLAPQLPGDVGFTVVSDDPAFDKALPENVRVITDAKVWNSINVPYTPALLVVDEHGVIVFTTPAGSGEAVAALVERAAARKESSL</sequence>
<evidence type="ECO:0000313" key="2">
    <source>
        <dbReference type="EMBL" id="GIH98414.1"/>
    </source>
</evidence>
<dbReference type="InterPro" id="IPR013766">
    <property type="entry name" value="Thioredoxin_domain"/>
</dbReference>
<dbReference type="SUPFAM" id="SSF52833">
    <property type="entry name" value="Thioredoxin-like"/>
    <property type="match status" value="1"/>
</dbReference>
<dbReference type="AlphaFoldDB" id="A0A8J3SS97"/>
<reference evidence="2" key="1">
    <citation type="submission" date="2021-01" db="EMBL/GenBank/DDBJ databases">
        <title>Whole genome shotgun sequence of Planobispora takensis NBRC 109077.</title>
        <authorList>
            <person name="Komaki H."/>
            <person name="Tamura T."/>
        </authorList>
    </citation>
    <scope>NUCLEOTIDE SEQUENCE</scope>
    <source>
        <strain evidence="2">NBRC 109077</strain>
    </source>
</reference>
<name>A0A8J3SS97_9ACTN</name>